<name>A0A2K0UNG9_GIBNY</name>
<reference evidence="2 3" key="1">
    <citation type="submission" date="2017-06" db="EMBL/GenBank/DDBJ databases">
        <title>Genome of Fusarium nygamai isolate CS10214.</title>
        <authorList>
            <person name="Gardiner D.M."/>
            <person name="Obanor F."/>
            <person name="Kazan K."/>
        </authorList>
    </citation>
    <scope>NUCLEOTIDE SEQUENCE [LARGE SCALE GENOMIC DNA]</scope>
    <source>
        <strain evidence="2 3">CS10214</strain>
    </source>
</reference>
<dbReference type="STRING" id="42673.A0A2K0UNG9"/>
<dbReference type="Proteomes" id="UP000236664">
    <property type="component" value="Unassembled WGS sequence"/>
</dbReference>
<dbReference type="OrthoDB" id="1421156at2759"/>
<accession>A0A2K0UNG9</accession>
<gene>
    <name evidence="2" type="ORF">FNYG_14946</name>
</gene>
<organism evidence="2 3">
    <name type="scientific">Gibberella nygamai</name>
    <name type="common">Bean root rot disease fungus</name>
    <name type="synonym">Fusarium nygamai</name>
    <dbReference type="NCBI Taxonomy" id="42673"/>
    <lineage>
        <taxon>Eukaryota</taxon>
        <taxon>Fungi</taxon>
        <taxon>Dikarya</taxon>
        <taxon>Ascomycota</taxon>
        <taxon>Pezizomycotina</taxon>
        <taxon>Sordariomycetes</taxon>
        <taxon>Hypocreomycetidae</taxon>
        <taxon>Hypocreales</taxon>
        <taxon>Nectriaceae</taxon>
        <taxon>Fusarium</taxon>
        <taxon>Fusarium fujikuroi species complex</taxon>
    </lineage>
</organism>
<dbReference type="PANTHER" id="PTHR31569:SF4">
    <property type="entry name" value="SWIM-TYPE DOMAIN-CONTAINING PROTEIN"/>
    <property type="match status" value="1"/>
</dbReference>
<comment type="caution">
    <text evidence="2">The sequence shown here is derived from an EMBL/GenBank/DDBJ whole genome shotgun (WGS) entry which is preliminary data.</text>
</comment>
<dbReference type="AlphaFoldDB" id="A0A2K0UNG9"/>
<feature type="region of interest" description="Disordered" evidence="1">
    <location>
        <begin position="220"/>
        <end position="241"/>
    </location>
</feature>
<dbReference type="EMBL" id="MTQA01000428">
    <property type="protein sequence ID" value="PNP59308.1"/>
    <property type="molecule type" value="Genomic_DNA"/>
</dbReference>
<sequence length="241" mass="28177">MKSPDEKAFDQRVQEFERRYLPQYIEEVGYIKANWLDPYKEKLVRAWVDQHPHFGNVVTSRVEGIHWLLKSHLKKSTLDLFEAWRAMKHALLNQLAELRSNQASQQIRTPIELSGSLYSAVRGWVSHEALRKVEEQRKLLLKEHLPICTGVFPRSHGLPCAHTLKALQEQNQSLRLEHFHTHWHLNRHGVHWLLLEPRHRPDRIAAGSRTTIKYPERAKCIRGSSGNNNQRHNLNAADATR</sequence>
<evidence type="ECO:0000313" key="3">
    <source>
        <dbReference type="Proteomes" id="UP000236664"/>
    </source>
</evidence>
<feature type="compositionally biased region" description="Polar residues" evidence="1">
    <location>
        <begin position="224"/>
        <end position="233"/>
    </location>
</feature>
<evidence type="ECO:0000256" key="1">
    <source>
        <dbReference type="SAM" id="MobiDB-lite"/>
    </source>
</evidence>
<evidence type="ECO:0000313" key="2">
    <source>
        <dbReference type="EMBL" id="PNP59308.1"/>
    </source>
</evidence>
<keyword evidence="3" id="KW-1185">Reference proteome</keyword>
<dbReference type="PANTHER" id="PTHR31569">
    <property type="entry name" value="SWIM-TYPE DOMAIN-CONTAINING PROTEIN"/>
    <property type="match status" value="1"/>
</dbReference>
<proteinExistence type="predicted"/>
<protein>
    <submittedName>
        <fullName evidence="2">Uncharacterized protein</fullName>
    </submittedName>
</protein>
<dbReference type="InterPro" id="IPR052579">
    <property type="entry name" value="Zinc_finger_SWIM"/>
</dbReference>